<name>A0A2K2EZ21_9CLOT</name>
<comment type="caution">
    <text evidence="1">The sequence shown here is derived from an EMBL/GenBank/DDBJ whole genome shotgun (WGS) entry which is preliminary data.</text>
</comment>
<reference evidence="2" key="1">
    <citation type="submission" date="2017-06" db="EMBL/GenBank/DDBJ databases">
        <title>Investigating the central metabolism of Clostridium thermosuccinogenes.</title>
        <authorList>
            <person name="Koendjbiharie J.G."/>
            <person name="Van Kranenburg R."/>
            <person name="Vriesendorp B."/>
        </authorList>
    </citation>
    <scope>NUCLEOTIDE SEQUENCE [LARGE SCALE GENOMIC DNA]</scope>
    <source>
        <strain evidence="2">DSM 5806</strain>
    </source>
</reference>
<sequence length="342" mass="39851">MNLHHEYNRIKERIDAIDFSALWEGFHPFRFALYNETECFFDGKYIEKTEEFHANTSIFYNGENIAIWKLTEEPTDIDALAASIVHEMFHAFQNDCGEKRYPDERRALLEYHYSTENLSAKLQEAELMRTILEGSEKKFSELLSIRKFRKKLFPRQYDYEPRVEQIEGTANYVELLALMQIAPEKGKLRLMKMLNDITNAGKYFPIRIISYTIGAVFLCCIKKCSSFVFSCFSDRPFSDEILDDVLVTSSEIIINPEIGMHLTAYNEETERLINAALNKGEVCLKGNYPLVSLNIWDARWNGKYAISNHFVVYLDGEQPKILNGNFVVEIDNDLNIMTVYRQ</sequence>
<keyword evidence="2" id="KW-1185">Reference proteome</keyword>
<dbReference type="EMBL" id="NIOJ01000119">
    <property type="protein sequence ID" value="PNT91921.1"/>
    <property type="molecule type" value="Genomic_DNA"/>
</dbReference>
<dbReference type="RefSeq" id="WP_103083298.1">
    <property type="nucleotide sequence ID" value="NZ_CP021850.1"/>
</dbReference>
<gene>
    <name evidence="1" type="ORF">CDQ84_19010</name>
</gene>
<dbReference type="Proteomes" id="UP000236151">
    <property type="component" value="Unassembled WGS sequence"/>
</dbReference>
<evidence type="ECO:0000313" key="1">
    <source>
        <dbReference type="EMBL" id="PNT91921.1"/>
    </source>
</evidence>
<dbReference type="OrthoDB" id="161597at2"/>
<proteinExistence type="predicted"/>
<organism evidence="1 2">
    <name type="scientific">Clostridium thermosuccinogenes</name>
    <dbReference type="NCBI Taxonomy" id="84032"/>
    <lineage>
        <taxon>Bacteria</taxon>
        <taxon>Bacillati</taxon>
        <taxon>Bacillota</taxon>
        <taxon>Clostridia</taxon>
        <taxon>Eubacteriales</taxon>
        <taxon>Clostridiaceae</taxon>
        <taxon>Clostridium</taxon>
    </lineage>
</organism>
<protein>
    <submittedName>
        <fullName evidence="1">Uncharacterized protein</fullName>
    </submittedName>
</protein>
<dbReference type="KEGG" id="cthd:CDO33_13160"/>
<dbReference type="AlphaFoldDB" id="A0A2K2EZ21"/>
<accession>A0A2K2EZ21</accession>
<evidence type="ECO:0000313" key="2">
    <source>
        <dbReference type="Proteomes" id="UP000236151"/>
    </source>
</evidence>